<dbReference type="EMBL" id="AP028217">
    <property type="protein sequence ID" value="BEI93613.1"/>
    <property type="molecule type" value="Genomic_DNA"/>
</dbReference>
<evidence type="ECO:0000256" key="2">
    <source>
        <dbReference type="ARBA" id="ARBA00022448"/>
    </source>
</evidence>
<dbReference type="Proteomes" id="UP001233271">
    <property type="component" value="Chromosome 6"/>
</dbReference>
<feature type="compositionally biased region" description="Low complexity" evidence="5">
    <location>
        <begin position="364"/>
        <end position="375"/>
    </location>
</feature>
<keyword evidence="4" id="KW-0175">Coiled coil</keyword>
<dbReference type="AlphaFoldDB" id="A0AA48L830"/>
<feature type="compositionally biased region" description="Pro residues" evidence="5">
    <location>
        <begin position="354"/>
        <end position="363"/>
    </location>
</feature>
<evidence type="ECO:0000256" key="5">
    <source>
        <dbReference type="SAM" id="MobiDB-lite"/>
    </source>
</evidence>
<organism evidence="7 8">
    <name type="scientific">Cutaneotrichosporon cavernicola</name>
    <dbReference type="NCBI Taxonomy" id="279322"/>
    <lineage>
        <taxon>Eukaryota</taxon>
        <taxon>Fungi</taxon>
        <taxon>Dikarya</taxon>
        <taxon>Basidiomycota</taxon>
        <taxon>Agaricomycotina</taxon>
        <taxon>Tremellomycetes</taxon>
        <taxon>Trichosporonales</taxon>
        <taxon>Trichosporonaceae</taxon>
        <taxon>Cutaneotrichosporon</taxon>
    </lineage>
</organism>
<keyword evidence="8" id="KW-1185">Reference proteome</keyword>
<name>A0AA48L830_9TREE</name>
<feature type="compositionally biased region" description="Polar residues" evidence="5">
    <location>
        <begin position="180"/>
        <end position="189"/>
    </location>
</feature>
<keyword evidence="3" id="KW-0268">Exocytosis</keyword>
<sequence>MASSSSEDTRALIVRSLFSRKADDGTLEETLVTYLRVKEDDGHGSSKTRYLFLAVTRLGECMLHKGKSNSNGTFSRGKTWRLSDMRVLEQIGPRDFALTMTIRRYHWSSDSSRDQHAFLASLLKAFRSVTGGSLPQVINFTPEGHSHQGSTSTVSSASHQPPPVSIRERLPQRGHPAMASSGSLVSTASTHERPDRDLAPPRRHGSERSGSFSSIDQRAGSVAGSVVSDSGFRQRLGSSSGRDRDAHVRPSPSPAPRYADNLGSGRPPPRRGNSGNNDDRIPPQSRTRPAQARRPSAASETPEIPPVAEMGDDPYGGIANEVLTSPRHNGRARESVASPEPTYTIPAVTIANPDPEPPAPPTARPTITTTPTLVTNGDIAQSPAGITPTTANLTVVAPPGGLAPPGATRTEATPREGRKTPEPMQRRVSFVPPPLTTAYSRDVLLTQRTGLLGADIMSQDEEEAADAIMANVEELIEGFDWTASAVGGDSSRKGPDAIEQRLLDELAALENANIHAFLESDDRVDQVLAHIDEALRELDGIDVQLTEYRMQLNAVTDDIAYIEGQNRGLQVQTSNQRALLDEVQQLLQITDVPKDDLSRLQQTSPSTSQGISELEQSAASLYKALMASRDTANEVAATVAHLAQYESAAGQFAQRMVQYLDTAFDHQSETTYVETQKRHSLVLEPHVELGKALMAYEGIVLFVKDMDEERYKKLCLNYITTMSKLHQKEMRGLLMTLKGQLNSITKGLSDVSFAQASQSTQKPSGISATVTRSKTLKRGEMAKTGDKKAADATRKVADMYATGVSEVVKQIVTEDDFIAAFLHLGDTESTFADYMELDTYFRRQASRHASHGLSASLTQLTRTVMELMFGFVDGEMRLWVDASVEGNPPALVGIIATTEQLQADAQIEGTSMFVQQLFDKQLGRQRKAFDAFVNDQVKNIDGAKTTVRKRRGVFYFVRHFPVFVERIECQLDSSYDTLDIRKRVNNAYERVAASVLGSLQHVSKVVGAELGAGSGEGKGQLYFYVVMIENLHSFVDEVAQVKASALTVFVKRARGLYEENMKAYIKMMLRRGFSRLMDFFDGVERQLKTTPPNEVNMHSAYSRSTLKKVLKDTGSKDMKKAIEAMARRVDKHFNDDESGPGGDLHHGHTSGPADAATAALMASVWREITAALSGEIGRAQKLMASCYSTSGLALEFGTKDVEAVCQRSWGTRG</sequence>
<dbReference type="Gene3D" id="2.30.29.90">
    <property type="match status" value="1"/>
</dbReference>
<dbReference type="InterPro" id="IPR048628">
    <property type="entry name" value="Sec3_C"/>
</dbReference>
<dbReference type="GO" id="GO:0005886">
    <property type="term" value="C:plasma membrane"/>
    <property type="evidence" value="ECO:0007669"/>
    <property type="project" value="TreeGrafter"/>
</dbReference>
<evidence type="ECO:0000256" key="3">
    <source>
        <dbReference type="ARBA" id="ARBA00022483"/>
    </source>
</evidence>
<dbReference type="Pfam" id="PF09763">
    <property type="entry name" value="Sec3_CC"/>
    <property type="match status" value="1"/>
</dbReference>
<evidence type="ECO:0000256" key="4">
    <source>
        <dbReference type="ARBA" id="ARBA00023054"/>
    </source>
</evidence>
<dbReference type="PANTHER" id="PTHR16092">
    <property type="entry name" value="SEC3/SYNTAXIN-RELATED"/>
    <property type="match status" value="1"/>
</dbReference>
<feature type="compositionally biased region" description="Low complexity" evidence="5">
    <location>
        <begin position="219"/>
        <end position="231"/>
    </location>
</feature>
<feature type="region of interest" description="Disordered" evidence="5">
    <location>
        <begin position="350"/>
        <end position="380"/>
    </location>
</feature>
<dbReference type="RefSeq" id="XP_060458878.1">
    <property type="nucleotide sequence ID" value="XM_060602490.1"/>
</dbReference>
<dbReference type="InterPro" id="IPR028258">
    <property type="entry name" value="Sec3-PIP2_bind"/>
</dbReference>
<feature type="compositionally biased region" description="Basic and acidic residues" evidence="5">
    <location>
        <begin position="190"/>
        <end position="207"/>
    </location>
</feature>
<dbReference type="GO" id="GO:0000145">
    <property type="term" value="C:exocyst"/>
    <property type="evidence" value="ECO:0007669"/>
    <property type="project" value="InterPro"/>
</dbReference>
<evidence type="ECO:0000313" key="8">
    <source>
        <dbReference type="Proteomes" id="UP001233271"/>
    </source>
</evidence>
<dbReference type="GO" id="GO:0006893">
    <property type="term" value="P:Golgi to plasma membrane transport"/>
    <property type="evidence" value="ECO:0007669"/>
    <property type="project" value="TreeGrafter"/>
</dbReference>
<evidence type="ECO:0000313" key="7">
    <source>
        <dbReference type="EMBL" id="BEI93613.1"/>
    </source>
</evidence>
<evidence type="ECO:0000256" key="1">
    <source>
        <dbReference type="ARBA" id="ARBA00006518"/>
    </source>
</evidence>
<dbReference type="InterPro" id="IPR019160">
    <property type="entry name" value="Sec3_CC"/>
</dbReference>
<gene>
    <name evidence="7" type="ORF">CcaverHIS019_0600720</name>
</gene>
<dbReference type="Pfam" id="PF20654">
    <property type="entry name" value="Sec3_C-term"/>
    <property type="match status" value="1"/>
</dbReference>
<feature type="region of interest" description="Disordered" evidence="5">
    <location>
        <begin position="401"/>
        <end position="430"/>
    </location>
</feature>
<feature type="compositionally biased region" description="Polar residues" evidence="5">
    <location>
        <begin position="147"/>
        <end position="159"/>
    </location>
</feature>
<feature type="region of interest" description="Disordered" evidence="5">
    <location>
        <begin position="1132"/>
        <end position="1152"/>
    </location>
</feature>
<dbReference type="GO" id="GO:0006887">
    <property type="term" value="P:exocytosis"/>
    <property type="evidence" value="ECO:0007669"/>
    <property type="project" value="UniProtKB-KW"/>
</dbReference>
<dbReference type="KEGG" id="ccac:CcaHIS019_0600720"/>
<dbReference type="GeneID" id="85497483"/>
<dbReference type="GO" id="GO:0005546">
    <property type="term" value="F:phosphatidylinositol-4,5-bisphosphate binding"/>
    <property type="evidence" value="ECO:0007669"/>
    <property type="project" value="TreeGrafter"/>
</dbReference>
<keyword evidence="2" id="KW-0813">Transport</keyword>
<reference evidence="7" key="1">
    <citation type="journal article" date="2023" name="BMC Genomics">
        <title>Chromosome-level genome assemblies of Cutaneotrichosporon spp. (Trichosporonales, Basidiomycota) reveal imbalanced evolution between nucleotide sequences and chromosome synteny.</title>
        <authorList>
            <person name="Kobayashi Y."/>
            <person name="Kayamori A."/>
            <person name="Aoki K."/>
            <person name="Shiwa Y."/>
            <person name="Matsutani M."/>
            <person name="Fujita N."/>
            <person name="Sugita T."/>
            <person name="Iwasaki W."/>
            <person name="Tanaka N."/>
            <person name="Takashima M."/>
        </authorList>
    </citation>
    <scope>NUCLEOTIDE SEQUENCE</scope>
    <source>
        <strain evidence="7">HIS019</strain>
    </source>
</reference>
<protein>
    <recommendedName>
        <fullName evidence="6">Exocyst complex component Sec3 PIP2-binding N-terminal domain-containing protein</fullName>
    </recommendedName>
</protein>
<dbReference type="SMART" id="SM01313">
    <property type="entry name" value="Sec3-PIP2_bind"/>
    <property type="match status" value="1"/>
</dbReference>
<evidence type="ECO:0000259" key="6">
    <source>
        <dbReference type="SMART" id="SM01313"/>
    </source>
</evidence>
<proteinExistence type="inferred from homology"/>
<feature type="compositionally biased region" description="Low complexity" evidence="5">
    <location>
        <begin position="282"/>
        <end position="299"/>
    </location>
</feature>
<dbReference type="Pfam" id="PF15277">
    <property type="entry name" value="Sec3-PIP2_bind"/>
    <property type="match status" value="1"/>
</dbReference>
<feature type="domain" description="Exocyst complex component Sec3 PIP2-binding N-terminal" evidence="6">
    <location>
        <begin position="44"/>
        <end position="129"/>
    </location>
</feature>
<accession>A0AA48L830</accession>
<feature type="compositionally biased region" description="Basic and acidic residues" evidence="5">
    <location>
        <begin position="412"/>
        <end position="425"/>
    </location>
</feature>
<dbReference type="PANTHER" id="PTHR16092:SF14">
    <property type="entry name" value="EXOCYST COMPLEX COMPONENT 1 ISOFORM X1"/>
    <property type="match status" value="1"/>
</dbReference>
<comment type="similarity">
    <text evidence="1">Belongs to the SEC3 family.</text>
</comment>
<feature type="region of interest" description="Disordered" evidence="5">
    <location>
        <begin position="137"/>
        <end position="338"/>
    </location>
</feature>